<dbReference type="RefSeq" id="WP_099306838.1">
    <property type="nucleotide sequence ID" value="NZ_PDVP01000007.1"/>
</dbReference>
<dbReference type="SUPFAM" id="SSF53448">
    <property type="entry name" value="Nucleotide-diphospho-sugar transferases"/>
    <property type="match status" value="1"/>
</dbReference>
<dbReference type="SUPFAM" id="SSF53218">
    <property type="entry name" value="Molybdenum cofactor biosynthesis proteins"/>
    <property type="match status" value="1"/>
</dbReference>
<dbReference type="AlphaFoldDB" id="A0A2G1QMC6"/>
<organism evidence="3 4">
    <name type="scientific">Zhengella mangrovi</name>
    <dbReference type="NCBI Taxonomy" id="1982044"/>
    <lineage>
        <taxon>Bacteria</taxon>
        <taxon>Pseudomonadati</taxon>
        <taxon>Pseudomonadota</taxon>
        <taxon>Alphaproteobacteria</taxon>
        <taxon>Hyphomicrobiales</taxon>
        <taxon>Notoacmeibacteraceae</taxon>
        <taxon>Zhengella</taxon>
    </lineage>
</organism>
<keyword evidence="3" id="KW-0808">Transferase</keyword>
<dbReference type="CDD" id="cd03522">
    <property type="entry name" value="MoeA_like"/>
    <property type="match status" value="1"/>
</dbReference>
<dbReference type="Gene3D" id="3.90.550.10">
    <property type="entry name" value="Spore Coat Polysaccharide Biosynthesis Protein SpsA, Chain A"/>
    <property type="match status" value="1"/>
</dbReference>
<evidence type="ECO:0000256" key="1">
    <source>
        <dbReference type="ARBA" id="ARBA00022842"/>
    </source>
</evidence>
<dbReference type="InterPro" id="IPR025877">
    <property type="entry name" value="MobA-like_NTP_Trfase"/>
</dbReference>
<comment type="caution">
    <text evidence="3">The sequence shown here is derived from an EMBL/GenBank/DDBJ whole genome shotgun (WGS) entry which is preliminary data.</text>
</comment>
<evidence type="ECO:0000313" key="3">
    <source>
        <dbReference type="EMBL" id="PHP66652.1"/>
    </source>
</evidence>
<dbReference type="InterPro" id="IPR012184">
    <property type="entry name" value="Bifunc_Mopterin-bd"/>
</dbReference>
<dbReference type="Pfam" id="PF12804">
    <property type="entry name" value="NTP_transf_3"/>
    <property type="match status" value="1"/>
</dbReference>
<evidence type="ECO:0000259" key="2">
    <source>
        <dbReference type="SMART" id="SM00852"/>
    </source>
</evidence>
<dbReference type="OrthoDB" id="9779263at2"/>
<dbReference type="InterPro" id="IPR036425">
    <property type="entry name" value="MoaB/Mog-like_dom_sf"/>
</dbReference>
<dbReference type="GO" id="GO:0016779">
    <property type="term" value="F:nucleotidyltransferase activity"/>
    <property type="evidence" value="ECO:0007669"/>
    <property type="project" value="UniProtKB-ARBA"/>
</dbReference>
<reference evidence="3 4" key="1">
    <citation type="submission" date="2017-10" db="EMBL/GenBank/DDBJ databases">
        <title>Sedimentibacterium mangrovi gen. nov., sp. nov., a novel member of family Phyllobacteriacea isolated from mangrove sediment.</title>
        <authorList>
            <person name="Liao H."/>
            <person name="Tian Y."/>
        </authorList>
    </citation>
    <scope>NUCLEOTIDE SEQUENCE [LARGE SCALE GENOMIC DNA]</scope>
    <source>
        <strain evidence="3 4">X9-2-2</strain>
    </source>
</reference>
<keyword evidence="1" id="KW-0460">Magnesium</keyword>
<dbReference type="CDD" id="cd04182">
    <property type="entry name" value="GT_2_like_f"/>
    <property type="match status" value="1"/>
</dbReference>
<dbReference type="GO" id="GO:0016301">
    <property type="term" value="F:kinase activity"/>
    <property type="evidence" value="ECO:0007669"/>
    <property type="project" value="UniProtKB-KW"/>
</dbReference>
<protein>
    <submittedName>
        <fullName evidence="3">4-diphosphocytidyl-2C-methyl-D-erythritol kinase</fullName>
    </submittedName>
</protein>
<dbReference type="InterPro" id="IPR001453">
    <property type="entry name" value="MoaB/Mog_dom"/>
</dbReference>
<keyword evidence="4" id="KW-1185">Reference proteome</keyword>
<dbReference type="InterPro" id="IPR029044">
    <property type="entry name" value="Nucleotide-diphossugar_trans"/>
</dbReference>
<gene>
    <name evidence="3" type="ORF">CSC94_13295</name>
</gene>
<dbReference type="PANTHER" id="PTHR43777:SF1">
    <property type="entry name" value="MOLYBDENUM COFACTOR CYTIDYLYLTRANSFERASE"/>
    <property type="match status" value="1"/>
</dbReference>
<keyword evidence="3" id="KW-0418">Kinase</keyword>
<evidence type="ECO:0000313" key="4">
    <source>
        <dbReference type="Proteomes" id="UP000221168"/>
    </source>
</evidence>
<feature type="domain" description="MoaB/Mog" evidence="2">
    <location>
        <begin position="170"/>
        <end position="302"/>
    </location>
</feature>
<dbReference type="PANTHER" id="PTHR43777">
    <property type="entry name" value="MOLYBDENUM COFACTOR CYTIDYLYLTRANSFERASE"/>
    <property type="match status" value="1"/>
</dbReference>
<sequence length="535" mass="55016">MKFGPVPVAQADGAVLAHGVQAGPRRLRKGTVIDAEVRDLLLDAGVAEVIAAVLSPDDIGEDEAAGRLAAALGMRGCTARSPATGRVNIHADHDGLFTVSRTLVDALNRIDPAITLATVADVSPVKAGQMVATVKMIPFAVARTHLAEAEAVAARGEMFAVHAYRPRVAGLVQTELPTVKASVLDKTASLTAGRLARSGSRQGRELRTRHDAQAVAAALADLKADHDLIIVFGASAMADFDDVIPAAIRAAGGRVERAGMPVDPGNLLVIGDVRGTPVIGAPGCARSPKENGFDWVLDRLMAGLPVTHDVIAGMGVGGLLMEIPTRPQPREKKAPAARPAIDGLVLAAGQSSRMGPANKLLALFDGEPLIRRTVRAALDAGVLRRVTVVTGHQADRIAAALAGLDVRLVHNADFATGLASSLKAGLEELTEDVASAMILLGDMPGIGPGEIRTLAATHDGSQVVRASHGGRRGNPVILPASVIRRVPLLSGDTGARHLIEASGLPVLDVDLGDAALTDVDTPDALAAAGGTIETA</sequence>
<dbReference type="Proteomes" id="UP000221168">
    <property type="component" value="Unassembled WGS sequence"/>
</dbReference>
<dbReference type="EMBL" id="PDVP01000007">
    <property type="protein sequence ID" value="PHP66652.1"/>
    <property type="molecule type" value="Genomic_DNA"/>
</dbReference>
<name>A0A2G1QMC6_9HYPH</name>
<dbReference type="PIRSF" id="PIRSF036626">
    <property type="entry name" value="MPTBd_MobAlike"/>
    <property type="match status" value="1"/>
</dbReference>
<dbReference type="SMART" id="SM00852">
    <property type="entry name" value="MoCF_biosynth"/>
    <property type="match status" value="1"/>
</dbReference>
<accession>A0A2G1QMC6</accession>
<dbReference type="Gene3D" id="3.40.980.10">
    <property type="entry name" value="MoaB/Mog-like domain"/>
    <property type="match status" value="1"/>
</dbReference>
<dbReference type="Pfam" id="PF00994">
    <property type="entry name" value="MoCF_biosynth"/>
    <property type="match status" value="1"/>
</dbReference>
<proteinExistence type="predicted"/>